<evidence type="ECO:0000313" key="2">
    <source>
        <dbReference type="Proteomes" id="UP000032568"/>
    </source>
</evidence>
<dbReference type="EMBL" id="CP059735">
    <property type="protein sequence ID" value="WDD99061.1"/>
    <property type="molecule type" value="Genomic_DNA"/>
</dbReference>
<protein>
    <submittedName>
        <fullName evidence="1">Uncharacterized protein</fullName>
    </submittedName>
</protein>
<reference evidence="1 2" key="1">
    <citation type="journal article" date="2015" name="Genome Announc.">
        <title>Draft Genome Sequences of Marine Isolates of Thalassomonas viridans and Thalassomonas actiniarum.</title>
        <authorList>
            <person name="Olonade I."/>
            <person name="van Zyl L.J."/>
            <person name="Trindade M."/>
        </authorList>
    </citation>
    <scope>NUCLEOTIDE SEQUENCE [LARGE SCALE GENOMIC DNA]</scope>
    <source>
        <strain evidence="1 2">A5K-106</strain>
    </source>
</reference>
<evidence type="ECO:0000313" key="1">
    <source>
        <dbReference type="EMBL" id="WDD99061.1"/>
    </source>
</evidence>
<name>A0AAE9YQM4_9GAMM</name>
<dbReference type="AlphaFoldDB" id="A0AAE9YQM4"/>
<accession>A0AAE9YQM4</accession>
<organism evidence="1 2">
    <name type="scientific">Thalassomonas actiniarum</name>
    <dbReference type="NCBI Taxonomy" id="485447"/>
    <lineage>
        <taxon>Bacteria</taxon>
        <taxon>Pseudomonadati</taxon>
        <taxon>Pseudomonadota</taxon>
        <taxon>Gammaproteobacteria</taxon>
        <taxon>Alteromonadales</taxon>
        <taxon>Colwelliaceae</taxon>
        <taxon>Thalassomonas</taxon>
    </lineage>
</organism>
<keyword evidence="2" id="KW-1185">Reference proteome</keyword>
<proteinExistence type="predicted"/>
<sequence length="63" mass="7173">MAHSLFVIFIACFITDLYATAHSFLRLFSYGNKDPKSVDITPDFARYRAGVSRNISHNSTQLF</sequence>
<dbReference type="RefSeq" id="WP_044834422.1">
    <property type="nucleotide sequence ID" value="NZ_CP059735.1"/>
</dbReference>
<dbReference type="KEGG" id="tact:SG35_028240"/>
<dbReference type="Proteomes" id="UP000032568">
    <property type="component" value="Chromosome"/>
</dbReference>
<reference evidence="1 2" key="2">
    <citation type="journal article" date="2022" name="Mar. Drugs">
        <title>Bioassay-Guided Fractionation Leads to the Detection of Cholic Acid Generated by the Rare Thalassomonas sp.</title>
        <authorList>
            <person name="Pheiffer F."/>
            <person name="Schneider Y.K."/>
            <person name="Hansen E.H."/>
            <person name="Andersen J.H."/>
            <person name="Isaksson J."/>
            <person name="Busche T."/>
            <person name="R C."/>
            <person name="Kalinowski J."/>
            <person name="Zyl L.V."/>
            <person name="Trindade M."/>
        </authorList>
    </citation>
    <scope>NUCLEOTIDE SEQUENCE [LARGE SCALE GENOMIC DNA]</scope>
    <source>
        <strain evidence="1 2">A5K-106</strain>
    </source>
</reference>
<gene>
    <name evidence="1" type="ORF">SG35_028240</name>
</gene>